<proteinExistence type="predicted"/>
<dbReference type="PANTHER" id="PTHR32099:SF92">
    <property type="entry name" value="CYSTEINE-RICH RECEPTOR-LIKE PROTEIN KINASE 11"/>
    <property type="match status" value="1"/>
</dbReference>
<evidence type="ECO:0000259" key="4">
    <source>
        <dbReference type="PROSITE" id="PS51473"/>
    </source>
</evidence>
<keyword evidence="1" id="KW-0732">Signal</keyword>
<feature type="domain" description="Gnk2-homologous" evidence="4">
    <location>
        <begin position="1"/>
        <end position="73"/>
    </location>
</feature>
<dbReference type="EMBL" id="JBJKBG010000005">
    <property type="protein sequence ID" value="KAL3740550.1"/>
    <property type="molecule type" value="Genomic_DNA"/>
</dbReference>
<protein>
    <recommendedName>
        <fullName evidence="4">Gnk2-homologous domain-containing protein</fullName>
    </recommendedName>
</protein>
<organism evidence="5 6">
    <name type="scientific">Eucalyptus globulus</name>
    <name type="common">Tasmanian blue gum</name>
    <dbReference type="NCBI Taxonomy" id="34317"/>
    <lineage>
        <taxon>Eukaryota</taxon>
        <taxon>Viridiplantae</taxon>
        <taxon>Streptophyta</taxon>
        <taxon>Embryophyta</taxon>
        <taxon>Tracheophyta</taxon>
        <taxon>Spermatophyta</taxon>
        <taxon>Magnoliopsida</taxon>
        <taxon>eudicotyledons</taxon>
        <taxon>Gunneridae</taxon>
        <taxon>Pentapetalae</taxon>
        <taxon>rosids</taxon>
        <taxon>malvids</taxon>
        <taxon>Myrtales</taxon>
        <taxon>Myrtaceae</taxon>
        <taxon>Myrtoideae</taxon>
        <taxon>Eucalypteae</taxon>
        <taxon>Eucalyptus</taxon>
    </lineage>
</organism>
<reference evidence="5 6" key="1">
    <citation type="submission" date="2024-11" db="EMBL/GenBank/DDBJ databases">
        <title>Chromosome-level genome assembly of Eucalyptus globulus Labill. provides insights into its genome evolution.</title>
        <authorList>
            <person name="Li X."/>
        </authorList>
    </citation>
    <scope>NUCLEOTIDE SEQUENCE [LARGE SCALE GENOMIC DNA]</scope>
    <source>
        <strain evidence="5">CL2024</strain>
        <tissue evidence="5">Fresh tender leaves</tissue>
    </source>
</reference>
<dbReference type="InterPro" id="IPR038408">
    <property type="entry name" value="GNK2_sf"/>
</dbReference>
<evidence type="ECO:0000256" key="1">
    <source>
        <dbReference type="ARBA" id="ARBA00022729"/>
    </source>
</evidence>
<accession>A0ABD3KXK0</accession>
<name>A0ABD3KXK0_EUCGL</name>
<dbReference type="Proteomes" id="UP001634007">
    <property type="component" value="Unassembled WGS sequence"/>
</dbReference>
<dbReference type="CDD" id="cd23509">
    <property type="entry name" value="Gnk2-like"/>
    <property type="match status" value="1"/>
</dbReference>
<evidence type="ECO:0000313" key="5">
    <source>
        <dbReference type="EMBL" id="KAL3740550.1"/>
    </source>
</evidence>
<evidence type="ECO:0000313" key="6">
    <source>
        <dbReference type="Proteomes" id="UP001634007"/>
    </source>
</evidence>
<keyword evidence="6" id="KW-1185">Reference proteome</keyword>
<keyword evidence="2" id="KW-0677">Repeat</keyword>
<feature type="compositionally biased region" description="Low complexity" evidence="3">
    <location>
        <begin position="87"/>
        <end position="96"/>
    </location>
</feature>
<dbReference type="InterPro" id="IPR002902">
    <property type="entry name" value="GNK2"/>
</dbReference>
<feature type="region of interest" description="Disordered" evidence="3">
    <location>
        <begin position="85"/>
        <end position="116"/>
    </location>
</feature>
<dbReference type="AlphaFoldDB" id="A0ABD3KXK0"/>
<evidence type="ECO:0000256" key="3">
    <source>
        <dbReference type="SAM" id="MobiDB-lite"/>
    </source>
</evidence>
<sequence length="116" mass="12272">MGTLDLKFAARSTVLPNNQTMYSSMQCSPDLSQGDCPSCLGECVNDYQGCCHGRLGGSIYKPSCIFRWELYPFLESNPGNLLPSLRPSTAAAETSPAPLPANAPVTSGWSPAVGSI</sequence>
<dbReference type="Gene3D" id="3.30.430.20">
    <property type="entry name" value="Gnk2 domain, C-X8-C-X2-C motif"/>
    <property type="match status" value="1"/>
</dbReference>
<gene>
    <name evidence="5" type="ORF">ACJRO7_021776</name>
</gene>
<dbReference type="PANTHER" id="PTHR32099">
    <property type="entry name" value="CYSTEINE-RICH REPEAT SECRETORY PROTEIN"/>
    <property type="match status" value="1"/>
</dbReference>
<dbReference type="Pfam" id="PF01657">
    <property type="entry name" value="Stress-antifung"/>
    <property type="match status" value="1"/>
</dbReference>
<evidence type="ECO:0000256" key="2">
    <source>
        <dbReference type="ARBA" id="ARBA00022737"/>
    </source>
</evidence>
<dbReference type="PROSITE" id="PS51473">
    <property type="entry name" value="GNK2"/>
    <property type="match status" value="1"/>
</dbReference>
<comment type="caution">
    <text evidence="5">The sequence shown here is derived from an EMBL/GenBank/DDBJ whole genome shotgun (WGS) entry which is preliminary data.</text>
</comment>